<dbReference type="AlphaFoldDB" id="A0A2H6KER3"/>
<comment type="caution">
    <text evidence="1">The sequence shown here is derived from an EMBL/GenBank/DDBJ whole genome shotgun (WGS) entry which is preliminary data.</text>
</comment>
<keyword evidence="1" id="KW-0575">Peroxidase</keyword>
<sequence length="201" mass="20232">MSMGSGSWMDFRSSGSLIFLGGIATKDALAVGSSRRDAEGIRSSSSSKSERLVSASLSKRDDGGDAPVTGAACLTFVMLLARGVFTWFGFTTIFARFPILARNFALRPLGLVSVFLVNKSPNRIDGSSTSGAFMGVGSSVFDSSPCDDIAPVGASGVGTGVSCFGAVASSELTLSTALTLFGSSILGTALGGAFLGAALGG</sequence>
<dbReference type="GO" id="GO:0004601">
    <property type="term" value="F:peroxidase activity"/>
    <property type="evidence" value="ECO:0007669"/>
    <property type="project" value="UniProtKB-KW"/>
</dbReference>
<dbReference type="VEuPathDB" id="PiroplasmaDB:BOVATA_029690"/>
<proteinExistence type="predicted"/>
<dbReference type="GeneID" id="39875246"/>
<dbReference type="Proteomes" id="UP000236319">
    <property type="component" value="Unassembled WGS sequence"/>
</dbReference>
<name>A0A2H6KER3_9APIC</name>
<evidence type="ECO:0000313" key="1">
    <source>
        <dbReference type="EMBL" id="GBE61476.1"/>
    </source>
</evidence>
<protein>
    <submittedName>
        <fullName evidence="1">Peroxidase, putative</fullName>
    </submittedName>
</protein>
<keyword evidence="2" id="KW-1185">Reference proteome</keyword>
<keyword evidence="1" id="KW-0560">Oxidoreductase</keyword>
<dbReference type="RefSeq" id="XP_028867719.1">
    <property type="nucleotide sequence ID" value="XM_029011886.1"/>
</dbReference>
<evidence type="ECO:0000313" key="2">
    <source>
        <dbReference type="Proteomes" id="UP000236319"/>
    </source>
</evidence>
<dbReference type="EMBL" id="BDSA01000003">
    <property type="protein sequence ID" value="GBE61476.1"/>
    <property type="molecule type" value="Genomic_DNA"/>
</dbReference>
<gene>
    <name evidence="1" type="ORF">BOVATA_029690</name>
</gene>
<reference evidence="1 2" key="1">
    <citation type="journal article" date="2017" name="BMC Genomics">
        <title>Whole-genome assembly of Babesia ovata and comparative genomics between closely related pathogens.</title>
        <authorList>
            <person name="Yamagishi J."/>
            <person name="Asada M."/>
            <person name="Hakimi H."/>
            <person name="Tanaka T.Q."/>
            <person name="Sugimoto C."/>
            <person name="Kawazu S."/>
        </authorList>
    </citation>
    <scope>NUCLEOTIDE SEQUENCE [LARGE SCALE GENOMIC DNA]</scope>
    <source>
        <strain evidence="1 2">Miyake</strain>
    </source>
</reference>
<accession>A0A2H6KER3</accession>
<organism evidence="1 2">
    <name type="scientific">Babesia ovata</name>
    <dbReference type="NCBI Taxonomy" id="189622"/>
    <lineage>
        <taxon>Eukaryota</taxon>
        <taxon>Sar</taxon>
        <taxon>Alveolata</taxon>
        <taxon>Apicomplexa</taxon>
        <taxon>Aconoidasida</taxon>
        <taxon>Piroplasmida</taxon>
        <taxon>Babesiidae</taxon>
        <taxon>Babesia</taxon>
    </lineage>
</organism>